<keyword evidence="2 5" id="KW-0812">Transmembrane</keyword>
<proteinExistence type="predicted"/>
<dbReference type="RefSeq" id="WP_302109643.1">
    <property type="nucleotide sequence ID" value="NZ_JAUKTR010000002.1"/>
</dbReference>
<feature type="transmembrane region" description="Helical" evidence="5">
    <location>
        <begin position="115"/>
        <end position="133"/>
    </location>
</feature>
<dbReference type="GO" id="GO:0004671">
    <property type="term" value="F:protein C-terminal S-isoprenylcysteine carboxyl O-methyltransferase activity"/>
    <property type="evidence" value="ECO:0007669"/>
    <property type="project" value="UniProtKB-EC"/>
</dbReference>
<organism evidence="6 7">
    <name type="scientific">Peiella sedimenti</name>
    <dbReference type="NCBI Taxonomy" id="3061083"/>
    <lineage>
        <taxon>Bacteria</taxon>
        <taxon>Pseudomonadati</taxon>
        <taxon>Pseudomonadota</taxon>
        <taxon>Alphaproteobacteria</taxon>
        <taxon>Caulobacterales</taxon>
        <taxon>Caulobacteraceae</taxon>
        <taxon>Peiella</taxon>
    </lineage>
</organism>
<dbReference type="Proteomes" id="UP001169063">
    <property type="component" value="Unassembled WGS sequence"/>
</dbReference>
<dbReference type="EC" id="2.1.1.100" evidence="6"/>
<feature type="transmembrane region" description="Helical" evidence="5">
    <location>
        <begin position="91"/>
        <end position="109"/>
    </location>
</feature>
<evidence type="ECO:0000256" key="4">
    <source>
        <dbReference type="ARBA" id="ARBA00023136"/>
    </source>
</evidence>
<reference evidence="6" key="1">
    <citation type="submission" date="2023-07" db="EMBL/GenBank/DDBJ databases">
        <title>Brevundimonas soil sp. nov., isolated from the soil of chemical plant.</title>
        <authorList>
            <person name="Wu N."/>
        </authorList>
    </citation>
    <scope>NUCLEOTIDE SEQUENCE</scope>
    <source>
        <strain evidence="6">XZ-24</strain>
    </source>
</reference>
<dbReference type="EMBL" id="JAUKTR010000002">
    <property type="protein sequence ID" value="MDO1559221.1"/>
    <property type="molecule type" value="Genomic_DNA"/>
</dbReference>
<evidence type="ECO:0000313" key="7">
    <source>
        <dbReference type="Proteomes" id="UP001169063"/>
    </source>
</evidence>
<keyword evidence="7" id="KW-1185">Reference proteome</keyword>
<protein>
    <submittedName>
        <fullName evidence="6">Isoprenylcysteine carboxylmethyltransferase family protein</fullName>
        <ecNumber evidence="6">2.1.1.100</ecNumber>
        <ecNumber evidence="6">2.1.1.334</ecNumber>
    </submittedName>
</protein>
<sequence length="158" mass="17440">MATETKDAPGVIAPPPLIFAAFLLAGWTIDRLLGSLGLPIETPVRNGAAVGLIVLGLLLEMWAGGFFRRAGTNVIPYKPATVLVTDGPYRFSRNPMYVGFTITYLGLAIGLGSRWALLLLPVCLLVMTWGVILREERYLEGKFGQAYLDYRGRVRRWL</sequence>
<dbReference type="GO" id="GO:0032259">
    <property type="term" value="P:methylation"/>
    <property type="evidence" value="ECO:0007669"/>
    <property type="project" value="UniProtKB-KW"/>
</dbReference>
<comment type="subcellular location">
    <subcellularLocation>
        <location evidence="1">Endomembrane system</location>
        <topology evidence="1">Multi-pass membrane protein</topology>
    </subcellularLocation>
</comment>
<evidence type="ECO:0000256" key="1">
    <source>
        <dbReference type="ARBA" id="ARBA00004127"/>
    </source>
</evidence>
<dbReference type="GO" id="GO:0005524">
    <property type="term" value="F:ATP binding"/>
    <property type="evidence" value="ECO:0007669"/>
    <property type="project" value="UniProtKB-KW"/>
</dbReference>
<keyword evidence="6" id="KW-0489">Methyltransferase</keyword>
<keyword evidence="4 5" id="KW-0472">Membrane</keyword>
<feature type="transmembrane region" description="Helical" evidence="5">
    <location>
        <begin position="12"/>
        <end position="29"/>
    </location>
</feature>
<keyword evidence="3 5" id="KW-1133">Transmembrane helix</keyword>
<dbReference type="EC" id="2.1.1.334" evidence="6"/>
<name>A0ABT8SL48_9CAUL</name>
<keyword evidence="6" id="KW-0067">ATP-binding</keyword>
<dbReference type="Gene3D" id="1.20.120.1630">
    <property type="match status" value="1"/>
</dbReference>
<feature type="transmembrane region" description="Helical" evidence="5">
    <location>
        <begin position="49"/>
        <end position="70"/>
    </location>
</feature>
<comment type="caution">
    <text evidence="6">The sequence shown here is derived from an EMBL/GenBank/DDBJ whole genome shotgun (WGS) entry which is preliminary data.</text>
</comment>
<evidence type="ECO:0000256" key="3">
    <source>
        <dbReference type="ARBA" id="ARBA00022989"/>
    </source>
</evidence>
<gene>
    <name evidence="6" type="ORF">Q0812_07240</name>
</gene>
<dbReference type="Pfam" id="PF04191">
    <property type="entry name" value="PEMT"/>
    <property type="match status" value="1"/>
</dbReference>
<accession>A0ABT8SL48</accession>
<dbReference type="PANTHER" id="PTHR12714">
    <property type="entry name" value="PROTEIN-S ISOPRENYLCYSTEINE O-METHYLTRANSFERASE"/>
    <property type="match status" value="1"/>
</dbReference>
<evidence type="ECO:0000256" key="5">
    <source>
        <dbReference type="SAM" id="Phobius"/>
    </source>
</evidence>
<keyword evidence="6" id="KW-0808">Transferase</keyword>
<dbReference type="InterPro" id="IPR007318">
    <property type="entry name" value="Phopholipid_MeTrfase"/>
</dbReference>
<evidence type="ECO:0000256" key="2">
    <source>
        <dbReference type="ARBA" id="ARBA00022692"/>
    </source>
</evidence>
<keyword evidence="6" id="KW-0547">Nucleotide-binding</keyword>
<evidence type="ECO:0000313" key="6">
    <source>
        <dbReference type="EMBL" id="MDO1559221.1"/>
    </source>
</evidence>
<dbReference type="PANTHER" id="PTHR12714:SF24">
    <property type="entry name" value="SLR1182 PROTEIN"/>
    <property type="match status" value="1"/>
</dbReference>